<dbReference type="RefSeq" id="WP_153666363.1">
    <property type="nucleotide sequence ID" value="NZ_JAAIKR010000034.1"/>
</dbReference>
<dbReference type="EMBL" id="JAAIKR010000034">
    <property type="protein sequence ID" value="MBR9729643.1"/>
    <property type="molecule type" value="Genomic_DNA"/>
</dbReference>
<dbReference type="Proteomes" id="UP000811844">
    <property type="component" value="Unassembled WGS sequence"/>
</dbReference>
<proteinExistence type="predicted"/>
<organism evidence="1 2">
    <name type="scientific">Shewanella intestini</name>
    <dbReference type="NCBI Taxonomy" id="2017544"/>
    <lineage>
        <taxon>Bacteria</taxon>
        <taxon>Pseudomonadati</taxon>
        <taxon>Pseudomonadota</taxon>
        <taxon>Gammaproteobacteria</taxon>
        <taxon>Alteromonadales</taxon>
        <taxon>Shewanellaceae</taxon>
        <taxon>Shewanella</taxon>
    </lineage>
</organism>
<gene>
    <name evidence="1" type="ORF">G3R48_16895</name>
</gene>
<evidence type="ECO:0000313" key="2">
    <source>
        <dbReference type="Proteomes" id="UP000811844"/>
    </source>
</evidence>
<comment type="caution">
    <text evidence="1">The sequence shown here is derived from an EMBL/GenBank/DDBJ whole genome shotgun (WGS) entry which is preliminary data.</text>
</comment>
<evidence type="ECO:0000313" key="1">
    <source>
        <dbReference type="EMBL" id="MBR9729643.1"/>
    </source>
</evidence>
<reference evidence="1 2" key="1">
    <citation type="submission" date="2020-02" db="EMBL/GenBank/DDBJ databases">
        <title>Shewanella WXL01 sp. nov., a marine bacterium isolated from green algae in Luhuitou Fringing Reef (Northern South China Sea).</title>
        <authorList>
            <person name="Wang X."/>
        </authorList>
    </citation>
    <scope>NUCLEOTIDE SEQUENCE [LARGE SCALE GENOMIC DNA]</scope>
    <source>
        <strain evidence="1 2">MCCC 1A01895</strain>
    </source>
</reference>
<protein>
    <submittedName>
        <fullName evidence="1">Uncharacterized protein</fullName>
    </submittedName>
</protein>
<keyword evidence="2" id="KW-1185">Reference proteome</keyword>
<name>A0ABS5I6I7_9GAMM</name>
<accession>A0ABS5I6I7</accession>
<sequence>MSDDLLSLDFYISLKKDGVSAQEALNVAIDRGLGELLLIRMLRGVYELSLADATNLVRKV</sequence>